<reference evidence="1 2" key="1">
    <citation type="submission" date="2023-03" db="EMBL/GenBank/DDBJ databases">
        <title>High recombination rates correlate with genetic variation in Cardiocondyla obscurior ants.</title>
        <authorList>
            <person name="Errbii M."/>
        </authorList>
    </citation>
    <scope>NUCLEOTIDE SEQUENCE [LARGE SCALE GENOMIC DNA]</scope>
    <source>
        <strain evidence="1">Alpha-2009</strain>
        <tissue evidence="1">Whole body</tissue>
    </source>
</reference>
<protein>
    <submittedName>
        <fullName evidence="1">Uncharacterized protein</fullName>
    </submittedName>
</protein>
<evidence type="ECO:0000313" key="2">
    <source>
        <dbReference type="Proteomes" id="UP001430953"/>
    </source>
</evidence>
<proteinExistence type="predicted"/>
<name>A0AAW2FRB2_9HYME</name>
<dbReference type="EMBL" id="JADYXP020000008">
    <property type="protein sequence ID" value="KAL0117740.1"/>
    <property type="molecule type" value="Genomic_DNA"/>
</dbReference>
<accession>A0AAW2FRB2</accession>
<comment type="caution">
    <text evidence="1">The sequence shown here is derived from an EMBL/GenBank/DDBJ whole genome shotgun (WGS) entry which is preliminary data.</text>
</comment>
<organism evidence="1 2">
    <name type="scientific">Cardiocondyla obscurior</name>
    <dbReference type="NCBI Taxonomy" id="286306"/>
    <lineage>
        <taxon>Eukaryota</taxon>
        <taxon>Metazoa</taxon>
        <taxon>Ecdysozoa</taxon>
        <taxon>Arthropoda</taxon>
        <taxon>Hexapoda</taxon>
        <taxon>Insecta</taxon>
        <taxon>Pterygota</taxon>
        <taxon>Neoptera</taxon>
        <taxon>Endopterygota</taxon>
        <taxon>Hymenoptera</taxon>
        <taxon>Apocrita</taxon>
        <taxon>Aculeata</taxon>
        <taxon>Formicoidea</taxon>
        <taxon>Formicidae</taxon>
        <taxon>Myrmicinae</taxon>
        <taxon>Cardiocondyla</taxon>
    </lineage>
</organism>
<dbReference type="Proteomes" id="UP001430953">
    <property type="component" value="Unassembled WGS sequence"/>
</dbReference>
<sequence length="251" mass="28810">MSAREKDWKFIYFKSKKLTRQLNVSILSNLTKSTKCETRTVRDCLVIYLPGEPRKALPPSVYVTRGKKKKEKVRARHSRRIEIASRELLFCSFPAHYAAGLSWRIQVACEENPSRLEKLTARREGSKPRWENQTPPTSSSEIILSPFSQALDRLRGRAKKRRRSNERFIISPDSDRHHRISSNIKNIADARLASGLMMLNARIAFGSAIVEKGKKNKKKIKKKKLLLRNIAVKAGNKTVKFIRSPPATFLK</sequence>
<evidence type="ECO:0000313" key="1">
    <source>
        <dbReference type="EMBL" id="KAL0117740.1"/>
    </source>
</evidence>
<dbReference type="AlphaFoldDB" id="A0AAW2FRB2"/>
<gene>
    <name evidence="1" type="ORF">PUN28_008855</name>
</gene>
<keyword evidence="2" id="KW-1185">Reference proteome</keyword>